<dbReference type="VEuPathDB" id="FungiDB:SPRG_01280"/>
<dbReference type="AlphaFoldDB" id="A0A067D5L5"/>
<protein>
    <submittedName>
        <fullName evidence="2">Uncharacterized protein</fullName>
    </submittedName>
</protein>
<organism evidence="2 3">
    <name type="scientific">Saprolegnia parasitica (strain CBS 223.65)</name>
    <dbReference type="NCBI Taxonomy" id="695850"/>
    <lineage>
        <taxon>Eukaryota</taxon>
        <taxon>Sar</taxon>
        <taxon>Stramenopiles</taxon>
        <taxon>Oomycota</taxon>
        <taxon>Saprolegniomycetes</taxon>
        <taxon>Saprolegniales</taxon>
        <taxon>Saprolegniaceae</taxon>
        <taxon>Saprolegnia</taxon>
    </lineage>
</organism>
<evidence type="ECO:0000313" key="2">
    <source>
        <dbReference type="EMBL" id="KDO34006.1"/>
    </source>
</evidence>
<keyword evidence="3" id="KW-1185">Reference proteome</keyword>
<dbReference type="KEGG" id="spar:SPRG_01280"/>
<feature type="transmembrane region" description="Helical" evidence="1">
    <location>
        <begin position="25"/>
        <end position="44"/>
    </location>
</feature>
<sequence length="59" mass="6748">MKKKEIASLYVCELFVDNEDITRNIYSTAICILYFVVLVLHGPFAPKNVFRARPNGLIC</sequence>
<evidence type="ECO:0000313" key="3">
    <source>
        <dbReference type="Proteomes" id="UP000030745"/>
    </source>
</evidence>
<keyword evidence="1" id="KW-1133">Transmembrane helix</keyword>
<accession>A0A067D5L5</accession>
<gene>
    <name evidence="2" type="ORF">SPRG_01280</name>
</gene>
<dbReference type="Proteomes" id="UP000030745">
    <property type="component" value="Unassembled WGS sequence"/>
</dbReference>
<keyword evidence="1" id="KW-0472">Membrane</keyword>
<name>A0A067D5L5_SAPPC</name>
<keyword evidence="1" id="KW-0812">Transmembrane</keyword>
<dbReference type="EMBL" id="KK583191">
    <property type="protein sequence ID" value="KDO34006.1"/>
    <property type="molecule type" value="Genomic_DNA"/>
</dbReference>
<dbReference type="GeneID" id="24123878"/>
<reference evidence="2 3" key="1">
    <citation type="journal article" date="2013" name="PLoS Genet.">
        <title>Distinctive expansion of potential virulence genes in the genome of the oomycete fish pathogen Saprolegnia parasitica.</title>
        <authorList>
            <person name="Jiang R.H."/>
            <person name="de Bruijn I."/>
            <person name="Haas B.J."/>
            <person name="Belmonte R."/>
            <person name="Lobach L."/>
            <person name="Christie J."/>
            <person name="van den Ackerveken G."/>
            <person name="Bottin A."/>
            <person name="Bulone V."/>
            <person name="Diaz-Moreno S.M."/>
            <person name="Dumas B."/>
            <person name="Fan L."/>
            <person name="Gaulin E."/>
            <person name="Govers F."/>
            <person name="Grenville-Briggs L.J."/>
            <person name="Horner N.R."/>
            <person name="Levin J.Z."/>
            <person name="Mammella M."/>
            <person name="Meijer H.J."/>
            <person name="Morris P."/>
            <person name="Nusbaum C."/>
            <person name="Oome S."/>
            <person name="Phillips A.J."/>
            <person name="van Rooyen D."/>
            <person name="Rzeszutek E."/>
            <person name="Saraiva M."/>
            <person name="Secombes C.J."/>
            <person name="Seidl M.F."/>
            <person name="Snel B."/>
            <person name="Stassen J.H."/>
            <person name="Sykes S."/>
            <person name="Tripathy S."/>
            <person name="van den Berg H."/>
            <person name="Vega-Arreguin J.C."/>
            <person name="Wawra S."/>
            <person name="Young S.K."/>
            <person name="Zeng Q."/>
            <person name="Dieguez-Uribeondo J."/>
            <person name="Russ C."/>
            <person name="Tyler B.M."/>
            <person name="van West P."/>
        </authorList>
    </citation>
    <scope>NUCLEOTIDE SEQUENCE [LARGE SCALE GENOMIC DNA]</scope>
    <source>
        <strain evidence="2 3">CBS 223.65</strain>
    </source>
</reference>
<proteinExistence type="predicted"/>
<dbReference type="RefSeq" id="XP_012194892.1">
    <property type="nucleotide sequence ID" value="XM_012339502.1"/>
</dbReference>
<evidence type="ECO:0000256" key="1">
    <source>
        <dbReference type="SAM" id="Phobius"/>
    </source>
</evidence>